<dbReference type="Proteomes" id="UP000054498">
    <property type="component" value="Unassembled WGS sequence"/>
</dbReference>
<protein>
    <submittedName>
        <fullName evidence="4">Uncharacterized protein</fullName>
    </submittedName>
</protein>
<keyword evidence="3" id="KW-0378">Hydrolase</keyword>
<dbReference type="PANTHER" id="PTHR43343">
    <property type="entry name" value="PEPTIDASE S12"/>
    <property type="match status" value="1"/>
</dbReference>
<dbReference type="GeneID" id="25727078"/>
<dbReference type="InterPro" id="IPR009003">
    <property type="entry name" value="Peptidase_S1_PA"/>
</dbReference>
<sequence length="212" mass="21725">MHLQLSPFVNSVKPNGAEVFEPLGSGVVFDDYGHVVTNYHVIGKYILDKTGAAGIKVVVERPDGTDAMRDLAVLSITDGAPPELRPLPLAASGALKVGQSVYALGARYGEGKSLSAGVVSGLERAIPAPTGTRIYGVIQTDASINAINSGGALVDSFGNLVGLSTAIFTNKSTGRGSGVSFALPTEMLREVVPNLIVYGSASGRGVRGATPS</sequence>
<dbReference type="GO" id="GO:0006508">
    <property type="term" value="P:proteolysis"/>
    <property type="evidence" value="ECO:0007669"/>
    <property type="project" value="UniProtKB-KW"/>
</dbReference>
<comment type="similarity">
    <text evidence="1">Belongs to the peptidase S1C family.</text>
</comment>
<dbReference type="GO" id="GO:0004252">
    <property type="term" value="F:serine-type endopeptidase activity"/>
    <property type="evidence" value="ECO:0007669"/>
    <property type="project" value="InterPro"/>
</dbReference>
<name>A0A0D2N3Q6_9CHLO</name>
<evidence type="ECO:0000313" key="5">
    <source>
        <dbReference type="Proteomes" id="UP000054498"/>
    </source>
</evidence>
<dbReference type="SUPFAM" id="SSF50494">
    <property type="entry name" value="Trypsin-like serine proteases"/>
    <property type="match status" value="1"/>
</dbReference>
<dbReference type="InterPro" id="IPR043504">
    <property type="entry name" value="Peptidase_S1_PA_chymotrypsin"/>
</dbReference>
<evidence type="ECO:0000256" key="2">
    <source>
        <dbReference type="ARBA" id="ARBA00022670"/>
    </source>
</evidence>
<dbReference type="Gene3D" id="2.40.10.10">
    <property type="entry name" value="Trypsin-like serine proteases"/>
    <property type="match status" value="2"/>
</dbReference>
<dbReference type="PRINTS" id="PR00834">
    <property type="entry name" value="PROTEASES2C"/>
</dbReference>
<dbReference type="InterPro" id="IPR001940">
    <property type="entry name" value="Peptidase_S1C"/>
</dbReference>
<dbReference type="OrthoDB" id="4217619at2759"/>
<keyword evidence="5" id="KW-1185">Reference proteome</keyword>
<evidence type="ECO:0000256" key="3">
    <source>
        <dbReference type="ARBA" id="ARBA00022801"/>
    </source>
</evidence>
<evidence type="ECO:0000313" key="4">
    <source>
        <dbReference type="EMBL" id="KIZ06997.1"/>
    </source>
</evidence>
<dbReference type="STRING" id="145388.A0A0D2N3Q6"/>
<evidence type="ECO:0000256" key="1">
    <source>
        <dbReference type="ARBA" id="ARBA00010541"/>
    </source>
</evidence>
<dbReference type="EMBL" id="KK100307">
    <property type="protein sequence ID" value="KIZ06997.1"/>
    <property type="molecule type" value="Genomic_DNA"/>
</dbReference>
<dbReference type="AlphaFoldDB" id="A0A0D2N3Q6"/>
<keyword evidence="2" id="KW-0645">Protease</keyword>
<gene>
    <name evidence="4" type="ORF">MNEG_0960</name>
</gene>
<accession>A0A0D2N3Q6</accession>
<dbReference type="Pfam" id="PF13365">
    <property type="entry name" value="Trypsin_2"/>
    <property type="match status" value="1"/>
</dbReference>
<proteinExistence type="inferred from homology"/>
<dbReference type="KEGG" id="mng:MNEG_0960"/>
<dbReference type="RefSeq" id="XP_013906016.1">
    <property type="nucleotide sequence ID" value="XM_014050562.1"/>
</dbReference>
<dbReference type="InterPro" id="IPR051201">
    <property type="entry name" value="Chloro_Bact_Ser_Proteases"/>
</dbReference>
<reference evidence="4 5" key="1">
    <citation type="journal article" date="2013" name="BMC Genomics">
        <title>Reconstruction of the lipid metabolism for the microalga Monoraphidium neglectum from its genome sequence reveals characteristics suitable for biofuel production.</title>
        <authorList>
            <person name="Bogen C."/>
            <person name="Al-Dilaimi A."/>
            <person name="Albersmeier A."/>
            <person name="Wichmann J."/>
            <person name="Grundmann M."/>
            <person name="Rupp O."/>
            <person name="Lauersen K.J."/>
            <person name="Blifernez-Klassen O."/>
            <person name="Kalinowski J."/>
            <person name="Goesmann A."/>
            <person name="Mussgnug J.H."/>
            <person name="Kruse O."/>
        </authorList>
    </citation>
    <scope>NUCLEOTIDE SEQUENCE [LARGE SCALE GENOMIC DNA]</scope>
    <source>
        <strain evidence="4 5">SAG 48.87</strain>
    </source>
</reference>
<organism evidence="4 5">
    <name type="scientific">Monoraphidium neglectum</name>
    <dbReference type="NCBI Taxonomy" id="145388"/>
    <lineage>
        <taxon>Eukaryota</taxon>
        <taxon>Viridiplantae</taxon>
        <taxon>Chlorophyta</taxon>
        <taxon>core chlorophytes</taxon>
        <taxon>Chlorophyceae</taxon>
        <taxon>CS clade</taxon>
        <taxon>Sphaeropleales</taxon>
        <taxon>Selenastraceae</taxon>
        <taxon>Monoraphidium</taxon>
    </lineage>
</organism>
<dbReference type="PANTHER" id="PTHR43343:SF6">
    <property type="entry name" value="PROTEASE DO-LIKE 5, CHLOROPLASTIC ISOFORM X1"/>
    <property type="match status" value="1"/>
</dbReference>